<accession>A0A8S3SBT5</accession>
<dbReference type="AlphaFoldDB" id="A0A8S3SBT5"/>
<comment type="caution">
    <text evidence="1">The sequence shown here is derived from an EMBL/GenBank/DDBJ whole genome shotgun (WGS) entry which is preliminary data.</text>
</comment>
<evidence type="ECO:0000313" key="2">
    <source>
        <dbReference type="Proteomes" id="UP000683360"/>
    </source>
</evidence>
<dbReference type="EMBL" id="CAJPWZ010001447">
    <property type="protein sequence ID" value="CAG2215521.1"/>
    <property type="molecule type" value="Genomic_DNA"/>
</dbReference>
<dbReference type="OrthoDB" id="6149069at2759"/>
<keyword evidence="2" id="KW-1185">Reference proteome</keyword>
<reference evidence="1" key="1">
    <citation type="submission" date="2021-03" db="EMBL/GenBank/DDBJ databases">
        <authorList>
            <person name="Bekaert M."/>
        </authorList>
    </citation>
    <scope>NUCLEOTIDE SEQUENCE</scope>
</reference>
<dbReference type="Proteomes" id="UP000683360">
    <property type="component" value="Unassembled WGS sequence"/>
</dbReference>
<sequence>MLTNYMKTVRKSDYAYGKGFCDCNGDTIVNENEVHKITVENPINGFPLAVYQFVYNDKYFNLGSKFFDRPTEAMLEEMNAIRRAKQEYSLLLPCLLDALEKEDNKDKHTENMIRCGEWEQFHCYLEHMRNKEMFLANLLQTFAAFESQSNIYNFVLNTFKTMIKTSSCNYTIEYMKTALILSLYRICSTKDVRNVKATLDLLEENKIPILLYQEKDVSEFMFDAFLPVCLNNTNILIMACNNGHFYLVNLIIGSRHIGHLDCQSALMAACKQPEINKYHLFYHDKASIEIDKLNIVEYVVETIGIEKFDLKAACEQACSSKYIRILEWFLQKIDTPRLNVYTTINLALEYKRSDILEHIMNKVELENLDKRNVLKAVTEHYTVECSTTILEILLYLGYYRG</sequence>
<evidence type="ECO:0000313" key="1">
    <source>
        <dbReference type="EMBL" id="CAG2215521.1"/>
    </source>
</evidence>
<protein>
    <submittedName>
        <fullName evidence="1">Uncharacterized protein</fullName>
    </submittedName>
</protein>
<name>A0A8S3SBT5_MYTED</name>
<proteinExistence type="predicted"/>
<gene>
    <name evidence="1" type="ORF">MEDL_29310</name>
</gene>
<organism evidence="1 2">
    <name type="scientific">Mytilus edulis</name>
    <name type="common">Blue mussel</name>
    <dbReference type="NCBI Taxonomy" id="6550"/>
    <lineage>
        <taxon>Eukaryota</taxon>
        <taxon>Metazoa</taxon>
        <taxon>Spiralia</taxon>
        <taxon>Lophotrochozoa</taxon>
        <taxon>Mollusca</taxon>
        <taxon>Bivalvia</taxon>
        <taxon>Autobranchia</taxon>
        <taxon>Pteriomorphia</taxon>
        <taxon>Mytilida</taxon>
        <taxon>Mytiloidea</taxon>
        <taxon>Mytilidae</taxon>
        <taxon>Mytilinae</taxon>
        <taxon>Mytilus</taxon>
    </lineage>
</organism>